<reference evidence="8" key="1">
    <citation type="submission" date="2018-04" db="EMBL/GenBank/DDBJ databases">
        <authorList>
            <person name="Go L.Y."/>
            <person name="Mitchell J.A."/>
        </authorList>
    </citation>
    <scope>NUCLEOTIDE SEQUENCE</scope>
    <source>
        <tissue evidence="8">Whole organism</tissue>
    </source>
</reference>
<dbReference type="GO" id="GO:0005783">
    <property type="term" value="C:endoplasmic reticulum"/>
    <property type="evidence" value="ECO:0007669"/>
    <property type="project" value="TreeGrafter"/>
</dbReference>
<gene>
    <name evidence="9" type="primary">CSON001278</name>
</gene>
<dbReference type="EMBL" id="UFQS01001195">
    <property type="protein sequence ID" value="SSX09632.1"/>
    <property type="molecule type" value="Genomic_DNA"/>
</dbReference>
<keyword evidence="2" id="KW-0677">Repeat</keyword>
<feature type="region of interest" description="Disordered" evidence="6">
    <location>
        <begin position="173"/>
        <end position="192"/>
    </location>
</feature>
<dbReference type="InterPro" id="IPR000058">
    <property type="entry name" value="Znf_AN1"/>
</dbReference>
<dbReference type="InterPro" id="IPR035896">
    <property type="entry name" value="AN1-like_Znf"/>
</dbReference>
<dbReference type="PANTHER" id="PTHR14677">
    <property type="entry name" value="ARSENITE INDUCUBLE RNA ASSOCIATED PROTEIN AIP-1-RELATED"/>
    <property type="match status" value="1"/>
</dbReference>
<evidence type="ECO:0000313" key="9">
    <source>
        <dbReference type="EMBL" id="SSX29428.1"/>
    </source>
</evidence>
<dbReference type="GO" id="GO:0008270">
    <property type="term" value="F:zinc ion binding"/>
    <property type="evidence" value="ECO:0007669"/>
    <property type="project" value="UniProtKB-KW"/>
</dbReference>
<proteinExistence type="predicted"/>
<evidence type="ECO:0000256" key="2">
    <source>
        <dbReference type="ARBA" id="ARBA00022737"/>
    </source>
</evidence>
<dbReference type="AlphaFoldDB" id="A0A336MTY0"/>
<feature type="domain" description="AN1-type" evidence="7">
    <location>
        <begin position="4"/>
        <end position="52"/>
    </location>
</feature>
<dbReference type="VEuPathDB" id="VectorBase:CSON001278"/>
<accession>A0A336MTY0</accession>
<keyword evidence="4" id="KW-0862">Zinc</keyword>
<dbReference type="GO" id="GO:0043161">
    <property type="term" value="P:proteasome-mediated ubiquitin-dependent protein catabolic process"/>
    <property type="evidence" value="ECO:0007669"/>
    <property type="project" value="TreeGrafter"/>
</dbReference>
<dbReference type="SMART" id="SM00154">
    <property type="entry name" value="ZnF_AN1"/>
    <property type="match status" value="2"/>
</dbReference>
<dbReference type="PROSITE" id="PS51039">
    <property type="entry name" value="ZF_AN1"/>
    <property type="match status" value="2"/>
</dbReference>
<dbReference type="OMA" id="HIDNQCT"/>
<dbReference type="Pfam" id="PF01428">
    <property type="entry name" value="zf-AN1"/>
    <property type="match status" value="2"/>
</dbReference>
<dbReference type="InterPro" id="IPR057357">
    <property type="entry name" value="Znf-C2H2_ZFAND2A/B"/>
</dbReference>
<keyword evidence="1" id="KW-0479">Metal-binding</keyword>
<evidence type="ECO:0000256" key="5">
    <source>
        <dbReference type="PROSITE-ProRule" id="PRU00449"/>
    </source>
</evidence>
<dbReference type="SUPFAM" id="SSF118310">
    <property type="entry name" value="AN1-like Zinc finger"/>
    <property type="match status" value="2"/>
</dbReference>
<dbReference type="GO" id="GO:0045047">
    <property type="term" value="P:protein targeting to ER"/>
    <property type="evidence" value="ECO:0007669"/>
    <property type="project" value="TreeGrafter"/>
</dbReference>
<reference evidence="9" key="2">
    <citation type="submission" date="2018-07" db="EMBL/GenBank/DDBJ databases">
        <authorList>
            <person name="Quirk P.G."/>
            <person name="Krulwich T.A."/>
        </authorList>
    </citation>
    <scope>NUCLEOTIDE SEQUENCE</scope>
</reference>
<feature type="domain" description="AN1-type" evidence="7">
    <location>
        <begin position="89"/>
        <end position="137"/>
    </location>
</feature>
<evidence type="ECO:0000259" key="7">
    <source>
        <dbReference type="PROSITE" id="PS51039"/>
    </source>
</evidence>
<dbReference type="PANTHER" id="PTHR14677:SF20">
    <property type="entry name" value="ZINC FINGER AN1-TYPE CONTAINING 2A-RELATED"/>
    <property type="match status" value="1"/>
</dbReference>
<evidence type="ECO:0000256" key="1">
    <source>
        <dbReference type="ARBA" id="ARBA00022723"/>
    </source>
</evidence>
<keyword evidence="3 5" id="KW-0863">Zinc-finger</keyword>
<evidence type="ECO:0000256" key="3">
    <source>
        <dbReference type="ARBA" id="ARBA00022771"/>
    </source>
</evidence>
<sequence>MEFPDLGDHCAERTCRKLDFLPLKCDGCDDFYCSEHFSYKAHGCSSGRRDYQVPICPLCQQPVPTPPNASPDESVSRHLDSFCVSERRRIYTNRCSYRNCKRKEVVPIKCHTCNLNFCLKHRHNLDHHCDGPSMGRQRAALERLTDPKPTQVEQVQGSMSEDEALSRAIFNSLQDSPRYVPPPPVDKTIKIE</sequence>
<organism evidence="9">
    <name type="scientific">Culicoides sonorensis</name>
    <name type="common">Biting midge</name>
    <dbReference type="NCBI Taxonomy" id="179676"/>
    <lineage>
        <taxon>Eukaryota</taxon>
        <taxon>Metazoa</taxon>
        <taxon>Ecdysozoa</taxon>
        <taxon>Arthropoda</taxon>
        <taxon>Hexapoda</taxon>
        <taxon>Insecta</taxon>
        <taxon>Pterygota</taxon>
        <taxon>Neoptera</taxon>
        <taxon>Endopterygota</taxon>
        <taxon>Diptera</taxon>
        <taxon>Nematocera</taxon>
        <taxon>Chironomoidea</taxon>
        <taxon>Ceratopogonidae</taxon>
        <taxon>Ceratopogoninae</taxon>
        <taxon>Culicoides</taxon>
        <taxon>Monoculicoides</taxon>
    </lineage>
</organism>
<protein>
    <submittedName>
        <fullName evidence="9">CSON001278 protein</fullName>
    </submittedName>
</protein>
<evidence type="ECO:0000256" key="4">
    <source>
        <dbReference type="ARBA" id="ARBA00022833"/>
    </source>
</evidence>
<dbReference type="EMBL" id="UFQT01001195">
    <property type="protein sequence ID" value="SSX29428.1"/>
    <property type="molecule type" value="Genomic_DNA"/>
</dbReference>
<dbReference type="Gene3D" id="4.10.1110.10">
    <property type="entry name" value="AN1-like Zinc finger"/>
    <property type="match status" value="2"/>
</dbReference>
<dbReference type="Pfam" id="PF25403">
    <property type="entry name" value="zf-C2H2_ZFAND2"/>
    <property type="match status" value="1"/>
</dbReference>
<name>A0A336MTY0_CULSO</name>
<evidence type="ECO:0000313" key="8">
    <source>
        <dbReference type="EMBL" id="SSX09632.1"/>
    </source>
</evidence>
<evidence type="ECO:0000256" key="6">
    <source>
        <dbReference type="SAM" id="MobiDB-lite"/>
    </source>
</evidence>